<dbReference type="PANTHER" id="PTHR30419">
    <property type="entry name" value="HTH-TYPE TRANSCRIPTIONAL REGULATOR YBHD"/>
    <property type="match status" value="1"/>
</dbReference>
<organism evidence="2 3">
    <name type="scientific">Limosilactobacillus caviae</name>
    <dbReference type="NCBI Taxonomy" id="1769424"/>
    <lineage>
        <taxon>Bacteria</taxon>
        <taxon>Bacillati</taxon>
        <taxon>Bacillota</taxon>
        <taxon>Bacilli</taxon>
        <taxon>Lactobacillales</taxon>
        <taxon>Lactobacillaceae</taxon>
        <taxon>Limosilactobacillus</taxon>
    </lineage>
</organism>
<keyword evidence="3" id="KW-1185">Reference proteome</keyword>
<evidence type="ECO:0000259" key="1">
    <source>
        <dbReference type="PROSITE" id="PS50931"/>
    </source>
</evidence>
<dbReference type="RefSeq" id="WP_188357593.1">
    <property type="nucleotide sequence ID" value="NZ_BMDS01000001.1"/>
</dbReference>
<dbReference type="SUPFAM" id="SSF46785">
    <property type="entry name" value="Winged helix' DNA-binding domain"/>
    <property type="match status" value="1"/>
</dbReference>
<dbReference type="PROSITE" id="PS50931">
    <property type="entry name" value="HTH_LYSR"/>
    <property type="match status" value="1"/>
</dbReference>
<gene>
    <name evidence="2" type="primary">lysR</name>
    <name evidence="2" type="ORF">GCM10011459_01500</name>
</gene>
<feature type="domain" description="HTH lysR-type" evidence="1">
    <location>
        <begin position="1"/>
        <end position="57"/>
    </location>
</feature>
<sequence>MNDQLTTFISVAENKSFNKAANQLFISAPAVTKQINTLEKNIHVTLFNRTHSGVSLTPAGKSFYQDAKKLVAAYTRSISHAQDLADEKQTLKIGVGPLATGVGTNNLWLEISQKYPHITFQFIPCSCALGSFNEFLAGINKDFDLVSSVYDTNLLQAYNLEATELDITPLKISVPVQNPLSNNERLTLNDLKGQTIALAPRGEFNCFDQVRDVLEKDPTITIKDINSFDMPTLNSCVENNWLLCSAEDWQTAHPMLKAKTVGWNFTAPFGLVYGKKHRQVVDTIVDFVNTVIR</sequence>
<dbReference type="InterPro" id="IPR036388">
    <property type="entry name" value="WH-like_DNA-bd_sf"/>
</dbReference>
<dbReference type="PANTHER" id="PTHR30419:SF8">
    <property type="entry name" value="NITROGEN ASSIMILATION TRANSCRIPTIONAL ACTIVATOR-RELATED"/>
    <property type="match status" value="1"/>
</dbReference>
<dbReference type="Pfam" id="PF00126">
    <property type="entry name" value="HTH_1"/>
    <property type="match status" value="1"/>
</dbReference>
<accession>A0ABQ2C326</accession>
<dbReference type="Proteomes" id="UP000603295">
    <property type="component" value="Unassembled WGS sequence"/>
</dbReference>
<name>A0ABQ2C326_9LACO</name>
<dbReference type="Gene3D" id="1.10.10.10">
    <property type="entry name" value="Winged helix-like DNA-binding domain superfamily/Winged helix DNA-binding domain"/>
    <property type="match status" value="1"/>
</dbReference>
<evidence type="ECO:0000313" key="2">
    <source>
        <dbReference type="EMBL" id="GGI62316.1"/>
    </source>
</evidence>
<reference evidence="3" key="1">
    <citation type="journal article" date="2019" name="Int. J. Syst. Evol. Microbiol.">
        <title>The Global Catalogue of Microorganisms (GCM) 10K type strain sequencing project: providing services to taxonomists for standard genome sequencing and annotation.</title>
        <authorList>
            <consortium name="The Broad Institute Genomics Platform"/>
            <consortium name="The Broad Institute Genome Sequencing Center for Infectious Disease"/>
            <person name="Wu L."/>
            <person name="Ma J."/>
        </authorList>
    </citation>
    <scope>NUCLEOTIDE SEQUENCE [LARGE SCALE GENOMIC DNA]</scope>
    <source>
        <strain evidence="3">CCM 8609</strain>
    </source>
</reference>
<dbReference type="InterPro" id="IPR036390">
    <property type="entry name" value="WH_DNA-bd_sf"/>
</dbReference>
<evidence type="ECO:0000313" key="3">
    <source>
        <dbReference type="Proteomes" id="UP000603295"/>
    </source>
</evidence>
<dbReference type="InterPro" id="IPR050950">
    <property type="entry name" value="HTH-type_LysR_regulators"/>
</dbReference>
<proteinExistence type="predicted"/>
<dbReference type="InterPro" id="IPR000847">
    <property type="entry name" value="LysR_HTH_N"/>
</dbReference>
<comment type="caution">
    <text evidence="2">The sequence shown here is derived from an EMBL/GenBank/DDBJ whole genome shotgun (WGS) entry which is preliminary data.</text>
</comment>
<protein>
    <submittedName>
        <fullName evidence="2">Transcriptional regulator</fullName>
    </submittedName>
</protein>
<dbReference type="PRINTS" id="PR00039">
    <property type="entry name" value="HTHLYSR"/>
</dbReference>
<dbReference type="EMBL" id="BMDS01000001">
    <property type="protein sequence ID" value="GGI62316.1"/>
    <property type="molecule type" value="Genomic_DNA"/>
</dbReference>